<comment type="similarity">
    <text evidence="3">Belongs to the thymidine/pyrimidine-nucleoside phosphorylase family.</text>
</comment>
<dbReference type="GO" id="GO:0009032">
    <property type="term" value="F:thymidine phosphorylase activity"/>
    <property type="evidence" value="ECO:0007669"/>
    <property type="project" value="TreeGrafter"/>
</dbReference>
<dbReference type="InterPro" id="IPR017872">
    <property type="entry name" value="Pyrmidine_PPase_CS"/>
</dbReference>
<dbReference type="EMBL" id="DVNK01000024">
    <property type="protein sequence ID" value="HIU46222.1"/>
    <property type="molecule type" value="Genomic_DNA"/>
</dbReference>
<dbReference type="InterPro" id="IPR000312">
    <property type="entry name" value="Glycosyl_Trfase_fam3"/>
</dbReference>
<dbReference type="InterPro" id="IPR036566">
    <property type="entry name" value="PYNP-like_C_sf"/>
</dbReference>
<proteinExistence type="inferred from homology"/>
<dbReference type="InterPro" id="IPR017459">
    <property type="entry name" value="Glycosyl_Trfase_fam3_N_dom"/>
</dbReference>
<dbReference type="NCBIfam" id="TIGR02644">
    <property type="entry name" value="Y_phosphoryl"/>
    <property type="match status" value="1"/>
</dbReference>
<comment type="catalytic activity">
    <reaction evidence="1">
        <text>2'-deoxyuridine + phosphate = 2-deoxy-alpha-D-ribose 1-phosphate + uracil</text>
        <dbReference type="Rhea" id="RHEA:22824"/>
        <dbReference type="ChEBI" id="CHEBI:16450"/>
        <dbReference type="ChEBI" id="CHEBI:17568"/>
        <dbReference type="ChEBI" id="CHEBI:43474"/>
        <dbReference type="ChEBI" id="CHEBI:57259"/>
        <dbReference type="EC" id="2.4.2.2"/>
    </reaction>
</comment>
<evidence type="ECO:0000259" key="11">
    <source>
        <dbReference type="SMART" id="SM00941"/>
    </source>
</evidence>
<dbReference type="GO" id="GO:0006213">
    <property type="term" value="P:pyrimidine nucleoside metabolic process"/>
    <property type="evidence" value="ECO:0007669"/>
    <property type="project" value="InterPro"/>
</dbReference>
<comment type="subunit">
    <text evidence="4">Homodimer.</text>
</comment>
<dbReference type="GO" id="GO:0005829">
    <property type="term" value="C:cytosol"/>
    <property type="evidence" value="ECO:0007669"/>
    <property type="project" value="TreeGrafter"/>
</dbReference>
<protein>
    <recommendedName>
        <fullName evidence="6">Pyrimidine-nucleoside phosphorylase</fullName>
        <ecNumber evidence="5">2.4.2.2</ecNumber>
    </recommendedName>
</protein>
<evidence type="ECO:0000256" key="3">
    <source>
        <dbReference type="ARBA" id="ARBA00006915"/>
    </source>
</evidence>
<dbReference type="Gene3D" id="3.90.1170.30">
    <property type="entry name" value="Pyrimidine nucleoside phosphorylase-like, C-terminal domain"/>
    <property type="match status" value="1"/>
</dbReference>
<dbReference type="Pfam" id="PF07831">
    <property type="entry name" value="PYNP_C"/>
    <property type="match status" value="1"/>
</dbReference>
<feature type="domain" description="Pyrimidine nucleoside phosphorylase C-terminal" evidence="11">
    <location>
        <begin position="345"/>
        <end position="419"/>
    </location>
</feature>
<dbReference type="NCBIfam" id="NF004490">
    <property type="entry name" value="PRK05820.1"/>
    <property type="match status" value="1"/>
</dbReference>
<comment type="catalytic activity">
    <reaction evidence="9">
        <text>uridine + phosphate = alpha-D-ribose 1-phosphate + uracil</text>
        <dbReference type="Rhea" id="RHEA:24388"/>
        <dbReference type="ChEBI" id="CHEBI:16704"/>
        <dbReference type="ChEBI" id="CHEBI:17568"/>
        <dbReference type="ChEBI" id="CHEBI:43474"/>
        <dbReference type="ChEBI" id="CHEBI:57720"/>
        <dbReference type="EC" id="2.4.2.2"/>
    </reaction>
</comment>
<dbReference type="InterPro" id="IPR035902">
    <property type="entry name" value="Nuc_phospho_transferase"/>
</dbReference>
<dbReference type="InterPro" id="IPR013102">
    <property type="entry name" value="PYNP_C"/>
</dbReference>
<evidence type="ECO:0000256" key="1">
    <source>
        <dbReference type="ARBA" id="ARBA00001066"/>
    </source>
</evidence>
<reference evidence="12" key="1">
    <citation type="submission" date="2020-10" db="EMBL/GenBank/DDBJ databases">
        <authorList>
            <person name="Gilroy R."/>
        </authorList>
    </citation>
    <scope>NUCLEOTIDE SEQUENCE</scope>
    <source>
        <strain evidence="12">ChiSxjej2B14-8506</strain>
    </source>
</reference>
<evidence type="ECO:0000256" key="6">
    <source>
        <dbReference type="ARBA" id="ARBA00014680"/>
    </source>
</evidence>
<evidence type="ECO:0000256" key="7">
    <source>
        <dbReference type="ARBA" id="ARBA00022676"/>
    </source>
</evidence>
<dbReference type="InterPro" id="IPR000053">
    <property type="entry name" value="Thymidine/pyrmidine_PPase"/>
</dbReference>
<dbReference type="SUPFAM" id="SSF54680">
    <property type="entry name" value="Pyrimidine nucleoside phosphorylase C-terminal domain"/>
    <property type="match status" value="1"/>
</dbReference>
<accession>A0A9D1S4G3</accession>
<dbReference type="PANTHER" id="PTHR10515">
    <property type="entry name" value="THYMIDINE PHOSPHORYLASE"/>
    <property type="match status" value="1"/>
</dbReference>
<dbReference type="SUPFAM" id="SSF47648">
    <property type="entry name" value="Nucleoside phosphorylase/phosphoribosyltransferase N-terminal domain"/>
    <property type="match status" value="1"/>
</dbReference>
<evidence type="ECO:0000256" key="4">
    <source>
        <dbReference type="ARBA" id="ARBA00011738"/>
    </source>
</evidence>
<evidence type="ECO:0000256" key="2">
    <source>
        <dbReference type="ARBA" id="ARBA00003877"/>
    </source>
</evidence>
<dbReference type="SMART" id="SM00941">
    <property type="entry name" value="PYNP_C"/>
    <property type="match status" value="1"/>
</dbReference>
<dbReference type="Proteomes" id="UP000824123">
    <property type="component" value="Unassembled WGS sequence"/>
</dbReference>
<comment type="caution">
    <text evidence="12">The sequence shown here is derived from an EMBL/GenBank/DDBJ whole genome shotgun (WGS) entry which is preliminary data.</text>
</comment>
<comment type="function">
    <text evidence="2">Catalyzes phosphorolysis of the pyrimidine nucleosides uridine, thymidine and 2'-deoxyuridine with the formation of the corresponding pyrimidine base and ribose-1-phosphate.</text>
</comment>
<dbReference type="PIRSF" id="PIRSF000478">
    <property type="entry name" value="TP_PyNP"/>
    <property type="match status" value="1"/>
</dbReference>
<dbReference type="InterPro" id="IPR018090">
    <property type="entry name" value="Pyrmidine_PPas_bac/euk"/>
</dbReference>
<dbReference type="Gene3D" id="3.40.1030.10">
    <property type="entry name" value="Nucleoside phosphorylase/phosphoribosyltransferase catalytic domain"/>
    <property type="match status" value="1"/>
</dbReference>
<gene>
    <name evidence="12" type="ORF">IAC59_03065</name>
</gene>
<dbReference type="FunFam" id="3.40.1030.10:FF:000003">
    <property type="entry name" value="Pyrimidine-nucleoside phosphorylase"/>
    <property type="match status" value="1"/>
</dbReference>
<dbReference type="InterPro" id="IPR036320">
    <property type="entry name" value="Glycosyl_Trfase_fam3_N_dom_sf"/>
</dbReference>
<dbReference type="GO" id="GO:0004645">
    <property type="term" value="F:1,4-alpha-oligoglucan phosphorylase activity"/>
    <property type="evidence" value="ECO:0007669"/>
    <property type="project" value="InterPro"/>
</dbReference>
<dbReference type="EC" id="2.4.2.2" evidence="5"/>
<dbReference type="AlphaFoldDB" id="A0A9D1S4G3"/>
<keyword evidence="7 12" id="KW-0328">Glycosyltransferase</keyword>
<keyword evidence="8 12" id="KW-0808">Transferase</keyword>
<comment type="catalytic activity">
    <reaction evidence="10">
        <text>thymidine + phosphate = 2-deoxy-alpha-D-ribose 1-phosphate + thymine</text>
        <dbReference type="Rhea" id="RHEA:16037"/>
        <dbReference type="ChEBI" id="CHEBI:17748"/>
        <dbReference type="ChEBI" id="CHEBI:17821"/>
        <dbReference type="ChEBI" id="CHEBI:43474"/>
        <dbReference type="ChEBI" id="CHEBI:57259"/>
        <dbReference type="EC" id="2.4.2.2"/>
    </reaction>
</comment>
<dbReference type="Pfam" id="PF02885">
    <property type="entry name" value="Glycos_trans_3N"/>
    <property type="match status" value="1"/>
</dbReference>
<reference evidence="12" key="2">
    <citation type="journal article" date="2021" name="PeerJ">
        <title>Extensive microbial diversity within the chicken gut microbiome revealed by metagenomics and culture.</title>
        <authorList>
            <person name="Gilroy R."/>
            <person name="Ravi A."/>
            <person name="Getino M."/>
            <person name="Pursley I."/>
            <person name="Horton D.L."/>
            <person name="Alikhan N.F."/>
            <person name="Baker D."/>
            <person name="Gharbi K."/>
            <person name="Hall N."/>
            <person name="Watson M."/>
            <person name="Adriaenssens E.M."/>
            <person name="Foster-Nyarko E."/>
            <person name="Jarju S."/>
            <person name="Secka A."/>
            <person name="Antonio M."/>
            <person name="Oren A."/>
            <person name="Chaudhuri R.R."/>
            <person name="La Ragione R."/>
            <person name="Hildebrand F."/>
            <person name="Pallen M.J."/>
        </authorList>
    </citation>
    <scope>NUCLEOTIDE SEQUENCE</scope>
    <source>
        <strain evidence="12">ChiSxjej2B14-8506</strain>
    </source>
</reference>
<evidence type="ECO:0000256" key="8">
    <source>
        <dbReference type="ARBA" id="ARBA00022679"/>
    </source>
</evidence>
<dbReference type="Pfam" id="PF00591">
    <property type="entry name" value="Glycos_transf_3"/>
    <property type="match status" value="1"/>
</dbReference>
<dbReference type="SUPFAM" id="SSF52418">
    <property type="entry name" value="Nucleoside phosphorylase/phosphoribosyltransferase catalytic domain"/>
    <property type="match status" value="1"/>
</dbReference>
<dbReference type="PANTHER" id="PTHR10515:SF0">
    <property type="entry name" value="THYMIDINE PHOSPHORYLASE"/>
    <property type="match status" value="1"/>
</dbReference>
<dbReference type="Gene3D" id="1.20.970.10">
    <property type="entry name" value="Transferase, Pyrimidine Nucleoside Phosphorylase, Chain C"/>
    <property type="match status" value="1"/>
</dbReference>
<evidence type="ECO:0000256" key="9">
    <source>
        <dbReference type="ARBA" id="ARBA00048453"/>
    </source>
</evidence>
<dbReference type="PROSITE" id="PS00647">
    <property type="entry name" value="THYMID_PHOSPHORYLASE"/>
    <property type="match status" value="1"/>
</dbReference>
<evidence type="ECO:0000313" key="12">
    <source>
        <dbReference type="EMBL" id="HIU46222.1"/>
    </source>
</evidence>
<sequence length="448" mass="47273">MRILDIIEAKKLGRELTDEQISQFVRATLDPETPDYQLAALLMAIRINGMTDRETVALTREMAASGDELDLSAIDGVPVDKHSTGGVGDTTSLILVPLVAACGAPVAKMSGRALGFTGGTLDKLDSIPGFCHQLAPDEFIAIVQHVGCAIAGQSDRLAPADKRLYALRDVTSTVDSLPLIVSSILSKKLASGARAIVLDVKSGSGALMEREDDALKLARDMVRIGRQAGRGMAALVTDMNQPLGMYIGNALEVEEAVRVLRGETGGALLEVALRLGALMLTAAGVAQNAADARALLQAKLSSGAGLDRLRRMIEAQHGQSRIVDDLSLLPGCREVVPVRAARTGWVAAMRTREIGIASMLLGAGRLSYSDPIDLGVGLVLKKRLGEPVEKGEPLAELHVNSRANLDEAAARLLGAIDISDAPIEPAPLIHAEITCGETVQDVVTRFTP</sequence>
<evidence type="ECO:0000313" key="13">
    <source>
        <dbReference type="Proteomes" id="UP000824123"/>
    </source>
</evidence>
<dbReference type="GO" id="GO:0006206">
    <property type="term" value="P:pyrimidine nucleobase metabolic process"/>
    <property type="evidence" value="ECO:0007669"/>
    <property type="project" value="InterPro"/>
</dbReference>
<organism evidence="12 13">
    <name type="scientific">Candidatus Fimadaptatus faecigallinarum</name>
    <dbReference type="NCBI Taxonomy" id="2840814"/>
    <lineage>
        <taxon>Bacteria</taxon>
        <taxon>Bacillati</taxon>
        <taxon>Bacillota</taxon>
        <taxon>Clostridia</taxon>
        <taxon>Eubacteriales</taxon>
        <taxon>Candidatus Fimadaptatus</taxon>
    </lineage>
</organism>
<evidence type="ECO:0000256" key="10">
    <source>
        <dbReference type="ARBA" id="ARBA00048525"/>
    </source>
</evidence>
<evidence type="ECO:0000256" key="5">
    <source>
        <dbReference type="ARBA" id="ARBA00011889"/>
    </source>
</evidence>
<name>A0A9D1S4G3_9FIRM</name>